<sequence>CQSRQPPRSGSARRVGSSMTPRKATRTAASRPEPPSNPFRTTGSARSAAPARKTSLPTRT</sequence>
<gene>
    <name evidence="2" type="ORF">AVDCRST_MAG69-1846</name>
</gene>
<proteinExistence type="predicted"/>
<name>A0A6J4SPJ1_9ACTN</name>
<evidence type="ECO:0000313" key="2">
    <source>
        <dbReference type="EMBL" id="CAA9500301.1"/>
    </source>
</evidence>
<feature type="non-terminal residue" evidence="2">
    <location>
        <position position="60"/>
    </location>
</feature>
<dbReference type="EMBL" id="CADCVP010000196">
    <property type="protein sequence ID" value="CAA9500301.1"/>
    <property type="molecule type" value="Genomic_DNA"/>
</dbReference>
<feature type="region of interest" description="Disordered" evidence="1">
    <location>
        <begin position="1"/>
        <end position="60"/>
    </location>
</feature>
<accession>A0A6J4SPJ1</accession>
<dbReference type="AlphaFoldDB" id="A0A6J4SPJ1"/>
<protein>
    <submittedName>
        <fullName evidence="2">Rubredoxin</fullName>
    </submittedName>
</protein>
<feature type="non-terminal residue" evidence="2">
    <location>
        <position position="1"/>
    </location>
</feature>
<evidence type="ECO:0000256" key="1">
    <source>
        <dbReference type="SAM" id="MobiDB-lite"/>
    </source>
</evidence>
<reference evidence="2" key="1">
    <citation type="submission" date="2020-02" db="EMBL/GenBank/DDBJ databases">
        <authorList>
            <person name="Meier V. D."/>
        </authorList>
    </citation>
    <scope>NUCLEOTIDE SEQUENCE</scope>
    <source>
        <strain evidence="2">AVDCRST_MAG69</strain>
    </source>
</reference>
<organism evidence="2">
    <name type="scientific">uncultured Solirubrobacteraceae bacterium</name>
    <dbReference type="NCBI Taxonomy" id="1162706"/>
    <lineage>
        <taxon>Bacteria</taxon>
        <taxon>Bacillati</taxon>
        <taxon>Actinomycetota</taxon>
        <taxon>Thermoleophilia</taxon>
        <taxon>Solirubrobacterales</taxon>
        <taxon>Solirubrobacteraceae</taxon>
        <taxon>environmental samples</taxon>
    </lineage>
</organism>